<dbReference type="NCBIfam" id="TIGR01764">
    <property type="entry name" value="excise"/>
    <property type="match status" value="1"/>
</dbReference>
<dbReference type="EMBL" id="JAMQKC010000047">
    <property type="protein sequence ID" value="MDC3418726.1"/>
    <property type="molecule type" value="Genomic_DNA"/>
</dbReference>
<dbReference type="AlphaFoldDB" id="A0A9X3WKF2"/>
<accession>A0A9X3WKF2</accession>
<dbReference type="InterPro" id="IPR009061">
    <property type="entry name" value="DNA-bd_dom_put_sf"/>
</dbReference>
<protein>
    <submittedName>
        <fullName evidence="2">Helix-turn-helix domain-containing protein</fullName>
    </submittedName>
</protein>
<evidence type="ECO:0000313" key="3">
    <source>
        <dbReference type="Proteomes" id="UP001145069"/>
    </source>
</evidence>
<dbReference type="SUPFAM" id="SSF46955">
    <property type="entry name" value="Putative DNA-binding domain"/>
    <property type="match status" value="1"/>
</dbReference>
<reference evidence="2" key="1">
    <citation type="submission" date="2022-06" db="EMBL/GenBank/DDBJ databases">
        <title>Aquibacillus sp. a new bacterium isolated from soil saline samples.</title>
        <authorList>
            <person name="Galisteo C."/>
            <person name="De La Haba R."/>
            <person name="Sanchez-Porro C."/>
            <person name="Ventosa A."/>
        </authorList>
    </citation>
    <scope>NUCLEOTIDE SEQUENCE</scope>
    <source>
        <strain evidence="2">3ASR75-54</strain>
    </source>
</reference>
<dbReference type="InterPro" id="IPR010093">
    <property type="entry name" value="SinI_DNA-bd"/>
</dbReference>
<feature type="domain" description="Helix-turn-helix" evidence="1">
    <location>
        <begin position="9"/>
        <end position="57"/>
    </location>
</feature>
<proteinExistence type="predicted"/>
<sequence length="73" mass="8260">MILNELGKLYSIEIVAELLDVEEQTIRKWIKEGKLKALKLAGTTLKVSETELEKFVLQAFYQSSKGGKVTCEK</sequence>
<organism evidence="2 3">
    <name type="scientific">Aquibacillus salsiterrae</name>
    <dbReference type="NCBI Taxonomy" id="2950439"/>
    <lineage>
        <taxon>Bacteria</taxon>
        <taxon>Bacillati</taxon>
        <taxon>Bacillota</taxon>
        <taxon>Bacilli</taxon>
        <taxon>Bacillales</taxon>
        <taxon>Bacillaceae</taxon>
        <taxon>Aquibacillus</taxon>
    </lineage>
</organism>
<evidence type="ECO:0000313" key="2">
    <source>
        <dbReference type="EMBL" id="MDC3418726.1"/>
    </source>
</evidence>
<dbReference type="Pfam" id="PF12728">
    <property type="entry name" value="HTH_17"/>
    <property type="match status" value="1"/>
</dbReference>
<evidence type="ECO:0000259" key="1">
    <source>
        <dbReference type="Pfam" id="PF12728"/>
    </source>
</evidence>
<dbReference type="GO" id="GO:0003677">
    <property type="term" value="F:DNA binding"/>
    <property type="evidence" value="ECO:0007669"/>
    <property type="project" value="InterPro"/>
</dbReference>
<comment type="caution">
    <text evidence="2">The sequence shown here is derived from an EMBL/GenBank/DDBJ whole genome shotgun (WGS) entry which is preliminary data.</text>
</comment>
<dbReference type="Proteomes" id="UP001145069">
    <property type="component" value="Unassembled WGS sequence"/>
</dbReference>
<dbReference type="InterPro" id="IPR041657">
    <property type="entry name" value="HTH_17"/>
</dbReference>
<name>A0A9X3WKF2_9BACI</name>
<dbReference type="Gene3D" id="1.10.1660.10">
    <property type="match status" value="1"/>
</dbReference>
<keyword evidence="3" id="KW-1185">Reference proteome</keyword>
<dbReference type="RefSeq" id="WP_272447824.1">
    <property type="nucleotide sequence ID" value="NZ_JAMQKC010000047.1"/>
</dbReference>
<gene>
    <name evidence="2" type="ORF">NC799_18025</name>
</gene>